<dbReference type="OrthoDB" id="2353604at2"/>
<name>A0A292YJB1_9BACL</name>
<gene>
    <name evidence="1" type="ORF">EFBL_0864</name>
</gene>
<organism evidence="1 2">
    <name type="scientific">Effusibacillus lacus</name>
    <dbReference type="NCBI Taxonomy" id="1348429"/>
    <lineage>
        <taxon>Bacteria</taxon>
        <taxon>Bacillati</taxon>
        <taxon>Bacillota</taxon>
        <taxon>Bacilli</taxon>
        <taxon>Bacillales</taxon>
        <taxon>Alicyclobacillaceae</taxon>
        <taxon>Effusibacillus</taxon>
    </lineage>
</organism>
<evidence type="ECO:0008006" key="3">
    <source>
        <dbReference type="Google" id="ProtNLM"/>
    </source>
</evidence>
<proteinExistence type="predicted"/>
<protein>
    <recommendedName>
        <fullName evidence="3">Group-specific protein</fullName>
    </recommendedName>
</protein>
<sequence>MNEEKKECTIDHTLEDLKGKLQPFLALEFGTKLAALLDQDKFNQEQLNELFHHLKKLHKYQDKINDLIREAE</sequence>
<dbReference type="EMBL" id="BDUF01000018">
    <property type="protein sequence ID" value="GAX89246.1"/>
    <property type="molecule type" value="Genomic_DNA"/>
</dbReference>
<dbReference type="Proteomes" id="UP000217785">
    <property type="component" value="Unassembled WGS sequence"/>
</dbReference>
<dbReference type="RefSeq" id="WP_096180938.1">
    <property type="nucleotide sequence ID" value="NZ_BDUF01000018.1"/>
</dbReference>
<evidence type="ECO:0000313" key="2">
    <source>
        <dbReference type="Proteomes" id="UP000217785"/>
    </source>
</evidence>
<evidence type="ECO:0000313" key="1">
    <source>
        <dbReference type="EMBL" id="GAX89246.1"/>
    </source>
</evidence>
<comment type="caution">
    <text evidence="1">The sequence shown here is derived from an EMBL/GenBank/DDBJ whole genome shotgun (WGS) entry which is preliminary data.</text>
</comment>
<accession>A0A292YJB1</accession>
<dbReference type="AlphaFoldDB" id="A0A292YJB1"/>
<reference evidence="2" key="1">
    <citation type="submission" date="2017-07" db="EMBL/GenBank/DDBJ databases">
        <title>Draft genome sequence of Effusibacillus lacus strain skLN1.</title>
        <authorList>
            <person name="Watanabe M."/>
            <person name="Kojima H."/>
            <person name="Fukui M."/>
        </authorList>
    </citation>
    <scope>NUCLEOTIDE SEQUENCE [LARGE SCALE GENOMIC DNA]</scope>
    <source>
        <strain evidence="2">skLN1</strain>
    </source>
</reference>
<keyword evidence="2" id="KW-1185">Reference proteome</keyword>